<dbReference type="Gramene" id="CDY33345">
    <property type="protein sequence ID" value="CDY33345"/>
    <property type="gene ID" value="GSBRNA2T00054183001"/>
</dbReference>
<dbReference type="Gene3D" id="3.30.40.10">
    <property type="entry name" value="Zinc/RING finger domain, C3HC4 (zinc finger)"/>
    <property type="match status" value="1"/>
</dbReference>
<dbReference type="SMART" id="SM00717">
    <property type="entry name" value="SANT"/>
    <property type="match status" value="1"/>
</dbReference>
<feature type="region of interest" description="Disordered" evidence="4">
    <location>
        <begin position="1"/>
        <end position="25"/>
    </location>
</feature>
<reference evidence="7 8" key="1">
    <citation type="journal article" date="2014" name="Science">
        <title>Plant genetics. Early allopolyploid evolution in the post-Neolithic Brassica napus oilseed genome.</title>
        <authorList>
            <person name="Chalhoub B."/>
            <person name="Denoeud F."/>
            <person name="Liu S."/>
            <person name="Parkin I.A."/>
            <person name="Tang H."/>
            <person name="Wang X."/>
            <person name="Chiquet J."/>
            <person name="Belcram H."/>
            <person name="Tong C."/>
            <person name="Samans B."/>
            <person name="Correa M."/>
            <person name="Da Silva C."/>
            <person name="Just J."/>
            <person name="Falentin C."/>
            <person name="Koh C.S."/>
            <person name="Le Clainche I."/>
            <person name="Bernard M."/>
            <person name="Bento P."/>
            <person name="Noel B."/>
            <person name="Labadie K."/>
            <person name="Alberti A."/>
            <person name="Charles M."/>
            <person name="Arnaud D."/>
            <person name="Guo H."/>
            <person name="Daviaud C."/>
            <person name="Alamery S."/>
            <person name="Jabbari K."/>
            <person name="Zhao M."/>
            <person name="Edger P.P."/>
            <person name="Chelaifa H."/>
            <person name="Tack D."/>
            <person name="Lassalle G."/>
            <person name="Mestiri I."/>
            <person name="Schnel N."/>
            <person name="Le Paslier M.C."/>
            <person name="Fan G."/>
            <person name="Renault V."/>
            <person name="Bayer P.E."/>
            <person name="Golicz A.A."/>
            <person name="Manoli S."/>
            <person name="Lee T.H."/>
            <person name="Thi V.H."/>
            <person name="Chalabi S."/>
            <person name="Hu Q."/>
            <person name="Fan C."/>
            <person name="Tollenaere R."/>
            <person name="Lu Y."/>
            <person name="Battail C."/>
            <person name="Shen J."/>
            <person name="Sidebottom C.H."/>
            <person name="Wang X."/>
            <person name="Canaguier A."/>
            <person name="Chauveau A."/>
            <person name="Berard A."/>
            <person name="Deniot G."/>
            <person name="Guan M."/>
            <person name="Liu Z."/>
            <person name="Sun F."/>
            <person name="Lim Y.P."/>
            <person name="Lyons E."/>
            <person name="Town C.D."/>
            <person name="Bancroft I."/>
            <person name="Wang X."/>
            <person name="Meng J."/>
            <person name="Ma J."/>
            <person name="Pires J.C."/>
            <person name="King G.J."/>
            <person name="Brunel D."/>
            <person name="Delourme R."/>
            <person name="Renard M."/>
            <person name="Aury J.M."/>
            <person name="Adams K.L."/>
            <person name="Batley J."/>
            <person name="Snowdon R.J."/>
            <person name="Tost J."/>
            <person name="Edwards D."/>
            <person name="Zhou Y."/>
            <person name="Hua W."/>
            <person name="Sharpe A.G."/>
            <person name="Paterson A.H."/>
            <person name="Guan C."/>
            <person name="Wincker P."/>
        </authorList>
    </citation>
    <scope>NUCLEOTIDE SEQUENCE [LARGE SCALE GENOMIC DNA]</scope>
    <source>
        <strain evidence="8">cv. Darmor-bzh</strain>
    </source>
</reference>
<keyword evidence="1" id="KW-0479">Metal-binding</keyword>
<evidence type="ECO:0000313" key="8">
    <source>
        <dbReference type="Proteomes" id="UP000028999"/>
    </source>
</evidence>
<dbReference type="EMBL" id="HG994369">
    <property type="protein sequence ID" value="CAF1926075.1"/>
    <property type="molecule type" value="Genomic_DNA"/>
</dbReference>
<dbReference type="PANTHER" id="PTHR47863:SF5">
    <property type="entry name" value="HOMEODOMAIN-LIKE PROTEIN WITH RING_FYVE_PHD-TYPE ZINC FINGER DOMAIN-CONTAINING PROTEIN-RELATED"/>
    <property type="match status" value="1"/>
</dbReference>
<dbReference type="CDD" id="cd15489">
    <property type="entry name" value="PHD_SF"/>
    <property type="match status" value="1"/>
</dbReference>
<dbReference type="EMBL" id="LK032312">
    <property type="protein sequence ID" value="CDY33345.1"/>
    <property type="molecule type" value="Genomic_DNA"/>
</dbReference>
<gene>
    <name evidence="7" type="primary">BnaC05g12380D</name>
    <name evidence="6" type="ORF">DARMORV10_C05P14440.1</name>
    <name evidence="7" type="ORF">GSBRNA2T00054183001</name>
</gene>
<dbReference type="GeneID" id="106390167"/>
<sequence>MTSVVNNKKRVRISSPGSDSDDRVEESEKKDNACYVCDGKDDWVLVCHGEQCLISIHQSCTCDEPDFDEFGNFFCPYCWYKRLVLKSLKLREKLLGIDKSGVSENVAEVNVSQGRRECDESYEKFMAMEKDQRMKEVAAETQSQELGGGFSEKNHIAEEDEQREHHPISTDNVQELALVIHQPIVAKPFRSVPPPKIGTALHDPKQRKRKRVFWTQAEEQMLRVGVEKFPGIRNIPWRKILEFGRDVFHEDRVPSDLKDKWKMINKMCGKPSLD</sequence>
<dbReference type="Proteomes" id="UP001295469">
    <property type="component" value="Chromosome C05"/>
</dbReference>
<dbReference type="CDD" id="cd11660">
    <property type="entry name" value="SANT_TRF"/>
    <property type="match status" value="1"/>
</dbReference>
<dbReference type="InterPro" id="IPR001005">
    <property type="entry name" value="SANT/Myb"/>
</dbReference>
<dbReference type="InterPro" id="IPR011011">
    <property type="entry name" value="Znf_FYVE_PHD"/>
</dbReference>
<dbReference type="InterPro" id="IPR013083">
    <property type="entry name" value="Znf_RING/FYVE/PHD"/>
</dbReference>
<evidence type="ECO:0000313" key="7">
    <source>
        <dbReference type="EMBL" id="CDY33345.1"/>
    </source>
</evidence>
<dbReference type="OrthoDB" id="608866at2759"/>
<evidence type="ECO:0000256" key="1">
    <source>
        <dbReference type="ARBA" id="ARBA00022723"/>
    </source>
</evidence>
<dbReference type="InterPro" id="IPR009057">
    <property type="entry name" value="Homeodomain-like_sf"/>
</dbReference>
<dbReference type="SUPFAM" id="SSF46689">
    <property type="entry name" value="Homeodomain-like"/>
    <property type="match status" value="1"/>
</dbReference>
<dbReference type="PANTHER" id="PTHR47863">
    <property type="entry name" value="RING/FYVE/PHD ZINC FINGER SUPERFAMILY PROTEIN"/>
    <property type="match status" value="1"/>
</dbReference>
<dbReference type="Proteomes" id="UP000028999">
    <property type="component" value="Unassembled WGS sequence"/>
</dbReference>
<evidence type="ECO:0000256" key="4">
    <source>
        <dbReference type="SAM" id="MobiDB-lite"/>
    </source>
</evidence>
<name>A0A078H3W4_BRANA</name>
<dbReference type="OMA" id="MAMEKDQ"/>
<keyword evidence="2" id="KW-0863">Zinc-finger</keyword>
<dbReference type="KEGG" id="bna:106390167"/>
<organism evidence="7 8">
    <name type="scientific">Brassica napus</name>
    <name type="common">Rape</name>
    <dbReference type="NCBI Taxonomy" id="3708"/>
    <lineage>
        <taxon>Eukaryota</taxon>
        <taxon>Viridiplantae</taxon>
        <taxon>Streptophyta</taxon>
        <taxon>Embryophyta</taxon>
        <taxon>Tracheophyta</taxon>
        <taxon>Spermatophyta</taxon>
        <taxon>Magnoliopsida</taxon>
        <taxon>eudicotyledons</taxon>
        <taxon>Gunneridae</taxon>
        <taxon>Pentapetalae</taxon>
        <taxon>rosids</taxon>
        <taxon>malvids</taxon>
        <taxon>Brassicales</taxon>
        <taxon>Brassicaceae</taxon>
        <taxon>Brassiceae</taxon>
        <taxon>Brassica</taxon>
    </lineage>
</organism>
<accession>A0A078H3W4</accession>
<dbReference type="STRING" id="3708.A0A078H3W4"/>
<keyword evidence="3" id="KW-0862">Zinc</keyword>
<dbReference type="AlphaFoldDB" id="A0A078H3W4"/>
<protein>
    <submittedName>
        <fullName evidence="6">(rape) hypothetical protein</fullName>
    </submittedName>
    <submittedName>
        <fullName evidence="7">BnaC05g12380D protein</fullName>
    </submittedName>
</protein>
<evidence type="ECO:0000256" key="3">
    <source>
        <dbReference type="ARBA" id="ARBA00022833"/>
    </source>
</evidence>
<evidence type="ECO:0000256" key="2">
    <source>
        <dbReference type="ARBA" id="ARBA00022771"/>
    </source>
</evidence>
<dbReference type="GO" id="GO:0008270">
    <property type="term" value="F:zinc ion binding"/>
    <property type="evidence" value="ECO:0007669"/>
    <property type="project" value="UniProtKB-KW"/>
</dbReference>
<dbReference type="SMR" id="A0A078H3W4"/>
<proteinExistence type="predicted"/>
<feature type="domain" description="Myb-like" evidence="5">
    <location>
        <begin position="206"/>
        <end position="265"/>
    </location>
</feature>
<keyword evidence="8" id="KW-1185">Reference proteome</keyword>
<reference evidence="7" key="2">
    <citation type="submission" date="2014-06" db="EMBL/GenBank/DDBJ databases">
        <authorList>
            <person name="Genoscope - CEA"/>
        </authorList>
    </citation>
    <scope>NUCLEOTIDE SEQUENCE</scope>
</reference>
<dbReference type="Gene3D" id="1.10.10.60">
    <property type="entry name" value="Homeodomain-like"/>
    <property type="match status" value="1"/>
</dbReference>
<dbReference type="PROSITE" id="PS50090">
    <property type="entry name" value="MYB_LIKE"/>
    <property type="match status" value="1"/>
</dbReference>
<evidence type="ECO:0000259" key="5">
    <source>
        <dbReference type="PROSITE" id="PS50090"/>
    </source>
</evidence>
<dbReference type="SUPFAM" id="SSF57903">
    <property type="entry name" value="FYVE/PHD zinc finger"/>
    <property type="match status" value="1"/>
</dbReference>
<reference evidence="6" key="3">
    <citation type="submission" date="2021-01" db="EMBL/GenBank/DDBJ databases">
        <authorList>
            <consortium name="Genoscope - CEA"/>
            <person name="William W."/>
        </authorList>
    </citation>
    <scope>NUCLEOTIDE SEQUENCE</scope>
</reference>
<dbReference type="PaxDb" id="3708-A0A078H3W4"/>
<evidence type="ECO:0000313" key="6">
    <source>
        <dbReference type="EMBL" id="CAF1926075.1"/>
    </source>
</evidence>